<dbReference type="AlphaFoldDB" id="A0A1J0AGB8"/>
<gene>
    <name evidence="8 14" type="primary">ppk</name>
    <name evidence="14" type="ORF">GlitD10_2590</name>
</gene>
<keyword evidence="6 8" id="KW-0067">ATP-binding</keyword>
<dbReference type="CDD" id="cd09165">
    <property type="entry name" value="PLDc_PaPPK1_C1_like"/>
    <property type="match status" value="1"/>
</dbReference>
<dbReference type="KEGG" id="glt:GlitD10_2590"/>
<dbReference type="GO" id="GO:0046872">
    <property type="term" value="F:metal ion binding"/>
    <property type="evidence" value="ECO:0007669"/>
    <property type="project" value="UniProtKB-KW"/>
</dbReference>
<dbReference type="HAMAP" id="MF_00347">
    <property type="entry name" value="Polyphosphate_kinase"/>
    <property type="match status" value="1"/>
</dbReference>
<dbReference type="NCBIfam" id="NF003921">
    <property type="entry name" value="PRK05443.2-2"/>
    <property type="match status" value="1"/>
</dbReference>
<dbReference type="Pfam" id="PF02503">
    <property type="entry name" value="PP_kinase"/>
    <property type="match status" value="1"/>
</dbReference>
<feature type="domain" description="Polyphosphate kinase N-terminal" evidence="11">
    <location>
        <begin position="15"/>
        <end position="120"/>
    </location>
</feature>
<keyword evidence="5 8" id="KW-0418">Kinase</keyword>
<dbReference type="FunFam" id="3.30.870.10:FF:000001">
    <property type="entry name" value="Polyphosphate kinase"/>
    <property type="match status" value="1"/>
</dbReference>
<dbReference type="EMBL" id="CP017675">
    <property type="protein sequence ID" value="APB34931.1"/>
    <property type="molecule type" value="Genomic_DNA"/>
</dbReference>
<keyword evidence="4 8" id="KW-0547">Nucleotide-binding</keyword>
<evidence type="ECO:0000256" key="6">
    <source>
        <dbReference type="ARBA" id="ARBA00022840"/>
    </source>
</evidence>
<dbReference type="Pfam" id="PF13089">
    <property type="entry name" value="PP_kinase_N"/>
    <property type="match status" value="1"/>
</dbReference>
<dbReference type="InterPro" id="IPR036832">
    <property type="entry name" value="PPK_N_dom_sf"/>
</dbReference>
<evidence type="ECO:0000259" key="10">
    <source>
        <dbReference type="Pfam" id="PF02503"/>
    </source>
</evidence>
<dbReference type="SUPFAM" id="SSF143724">
    <property type="entry name" value="PHP14-like"/>
    <property type="match status" value="1"/>
</dbReference>
<dbReference type="NCBIfam" id="NF003918">
    <property type="entry name" value="PRK05443.1-2"/>
    <property type="match status" value="1"/>
</dbReference>
<dbReference type="Pfam" id="PF13090">
    <property type="entry name" value="PP_kinase_C"/>
    <property type="match status" value="1"/>
</dbReference>
<dbReference type="PANTHER" id="PTHR30218:SF0">
    <property type="entry name" value="POLYPHOSPHATE KINASE"/>
    <property type="match status" value="1"/>
</dbReference>
<evidence type="ECO:0000256" key="2">
    <source>
        <dbReference type="ARBA" id="ARBA00022679"/>
    </source>
</evidence>
<evidence type="ECO:0000259" key="11">
    <source>
        <dbReference type="Pfam" id="PF13089"/>
    </source>
</evidence>
<dbReference type="InterPro" id="IPR041108">
    <property type="entry name" value="PP_kinase_C_1"/>
</dbReference>
<feature type="active site" description="Phosphohistidine intermediate" evidence="8">
    <location>
        <position position="461"/>
    </location>
</feature>
<comment type="function">
    <text evidence="8 9">Catalyzes the reversible transfer of the terminal phosphate of ATP to form a long-chain polyphosphate (polyP).</text>
</comment>
<dbReference type="GO" id="GO:0009358">
    <property type="term" value="C:polyphosphate kinase complex"/>
    <property type="evidence" value="ECO:0007669"/>
    <property type="project" value="InterPro"/>
</dbReference>
<dbReference type="GO" id="GO:0006799">
    <property type="term" value="P:polyphosphate biosynthetic process"/>
    <property type="evidence" value="ECO:0007669"/>
    <property type="project" value="UniProtKB-UniRule"/>
</dbReference>
<comment type="similarity">
    <text evidence="8 9">Belongs to the polyphosphate kinase 1 (PPK1) family.</text>
</comment>
<dbReference type="NCBIfam" id="TIGR03705">
    <property type="entry name" value="poly_P_kin"/>
    <property type="match status" value="1"/>
</dbReference>
<evidence type="ECO:0000259" key="13">
    <source>
        <dbReference type="Pfam" id="PF17941"/>
    </source>
</evidence>
<feature type="binding site" evidence="8">
    <location>
        <position position="494"/>
    </location>
    <ligand>
        <name>ATP</name>
        <dbReference type="ChEBI" id="CHEBI:30616"/>
    </ligand>
</feature>
<reference evidence="14 15" key="1">
    <citation type="submission" date="2016-10" db="EMBL/GenBank/DDBJ databases">
        <title>Description of Gloeomargarita lithophora gen. nov., sp. nov., a thylakoid-bearing basal-branching cyanobacterium with intracellular carbonates, and proposal for Gloeomargaritales ord. nov.</title>
        <authorList>
            <person name="Moreira D."/>
            <person name="Tavera R."/>
            <person name="Benzerara K."/>
            <person name="Skouri-Panet F."/>
            <person name="Couradeau E."/>
            <person name="Gerard E."/>
            <person name="Loussert C."/>
            <person name="Novelo E."/>
            <person name="Zivanovic Y."/>
            <person name="Lopez-Garcia P."/>
        </authorList>
    </citation>
    <scope>NUCLEOTIDE SEQUENCE [LARGE SCALE GENOMIC DNA]</scope>
    <source>
        <strain evidence="14 15">D10</strain>
    </source>
</reference>
<evidence type="ECO:0000313" key="14">
    <source>
        <dbReference type="EMBL" id="APB34931.1"/>
    </source>
</evidence>
<feature type="domain" description="Polyphosphate kinase middle" evidence="10">
    <location>
        <begin position="129"/>
        <end position="322"/>
    </location>
</feature>
<comment type="cofactor">
    <cofactor evidence="8">
        <name>Mg(2+)</name>
        <dbReference type="ChEBI" id="CHEBI:18420"/>
    </cofactor>
</comment>
<dbReference type="EC" id="2.7.4.1" evidence="8 9"/>
<evidence type="ECO:0000256" key="1">
    <source>
        <dbReference type="ARBA" id="ARBA00022553"/>
    </source>
</evidence>
<dbReference type="PIRSF" id="PIRSF015589">
    <property type="entry name" value="PP_kinase"/>
    <property type="match status" value="1"/>
</dbReference>
<evidence type="ECO:0000256" key="5">
    <source>
        <dbReference type="ARBA" id="ARBA00022777"/>
    </source>
</evidence>
<evidence type="ECO:0000256" key="3">
    <source>
        <dbReference type="ARBA" id="ARBA00022723"/>
    </source>
</evidence>
<dbReference type="InterPro" id="IPR025200">
    <property type="entry name" value="PPK_C_dom2"/>
</dbReference>
<dbReference type="Pfam" id="PF17941">
    <property type="entry name" value="PP_kinase_C_1"/>
    <property type="match status" value="1"/>
</dbReference>
<dbReference type="InterPro" id="IPR024953">
    <property type="entry name" value="PP_kinase_middle"/>
</dbReference>
<evidence type="ECO:0000256" key="4">
    <source>
        <dbReference type="ARBA" id="ARBA00022741"/>
    </source>
</evidence>
<feature type="domain" description="Polyphosphate kinase C-terminal" evidence="13">
    <location>
        <begin position="357"/>
        <end position="522"/>
    </location>
</feature>
<keyword evidence="2 8" id="KW-0808">Transferase</keyword>
<name>A0A1J0AGB8_9CYAN</name>
<keyword evidence="1 8" id="KW-0597">Phosphoprotein</keyword>
<proteinExistence type="inferred from homology"/>
<evidence type="ECO:0000259" key="12">
    <source>
        <dbReference type="Pfam" id="PF13090"/>
    </source>
</evidence>
<comment type="PTM">
    <text evidence="8 9">An intermediate of this reaction is the autophosphorylated ppk in which a phosphate is covalently linked to a histidine residue through a N-P bond.</text>
</comment>
<dbReference type="NCBIfam" id="NF003917">
    <property type="entry name" value="PRK05443.1-1"/>
    <property type="match status" value="1"/>
</dbReference>
<keyword evidence="3 8" id="KW-0479">Metal-binding</keyword>
<protein>
    <recommendedName>
        <fullName evidence="8 9">Polyphosphate kinase</fullName>
        <ecNumber evidence="8 9">2.7.4.1</ecNumber>
    </recommendedName>
    <alternativeName>
        <fullName evidence="8">ATP-polyphosphate phosphotransferase</fullName>
    </alternativeName>
    <alternativeName>
        <fullName evidence="8">Polyphosphoric acid kinase</fullName>
    </alternativeName>
</protein>
<dbReference type="Gene3D" id="3.30.1840.10">
    <property type="entry name" value="Polyphosphate kinase middle domain"/>
    <property type="match status" value="1"/>
</dbReference>
<organism evidence="14 15">
    <name type="scientific">Gloeomargarita lithophora Alchichica-D10</name>
    <dbReference type="NCBI Taxonomy" id="1188229"/>
    <lineage>
        <taxon>Bacteria</taxon>
        <taxon>Bacillati</taxon>
        <taxon>Cyanobacteriota</taxon>
        <taxon>Cyanophyceae</taxon>
        <taxon>Gloeomargaritales</taxon>
        <taxon>Gloeomargaritaceae</taxon>
        <taxon>Gloeomargarita</taxon>
    </lineage>
</organism>
<dbReference type="Gene3D" id="3.30.870.10">
    <property type="entry name" value="Endonuclease Chain A"/>
    <property type="match status" value="2"/>
</dbReference>
<dbReference type="OrthoDB" id="9761456at2"/>
<feature type="binding site" evidence="8">
    <location>
        <position position="401"/>
    </location>
    <ligand>
        <name>Mg(2+)</name>
        <dbReference type="ChEBI" id="CHEBI:18420"/>
    </ligand>
</feature>
<dbReference type="RefSeq" id="WP_071455301.1">
    <property type="nucleotide sequence ID" value="NZ_CP017675.1"/>
</dbReference>
<dbReference type="SUPFAM" id="SSF140356">
    <property type="entry name" value="PPK N-terminal domain-like"/>
    <property type="match status" value="1"/>
</dbReference>
<keyword evidence="15" id="KW-1185">Reference proteome</keyword>
<dbReference type="PANTHER" id="PTHR30218">
    <property type="entry name" value="POLYPHOSPHATE KINASE"/>
    <property type="match status" value="1"/>
</dbReference>
<dbReference type="GO" id="GO:0005524">
    <property type="term" value="F:ATP binding"/>
    <property type="evidence" value="ECO:0007669"/>
    <property type="project" value="UniProtKB-KW"/>
</dbReference>
<dbReference type="CDD" id="cd09168">
    <property type="entry name" value="PLDc_PaPPK1_C2_like"/>
    <property type="match status" value="1"/>
</dbReference>
<dbReference type="InterPro" id="IPR003414">
    <property type="entry name" value="PP_kinase"/>
</dbReference>
<accession>A0A1J0AGB8</accession>
<sequence>MNDVGSLSLAHPSHFINREKSWLYFNDRVLHEALDPRTPLLEQVKFLAIFSTNLDEYFMVRIDALRDQVEANVTTPTPDGLTPQQQLDLISTHLAPVITQQHDYFAQNLRPRLAEAGIIIADYPTLTPEQQAYLHNDFMRQVFPILTPLAVDPGHPFPYMSNLSLNLAVLLQDTKTGQHHFARVKVPTKAASNPGGKALKRFVTLPEPLRPPGVRWLGVPLEQVIGYNLAVLFPGMDLVGWYPFRVTRDADLAIREDEAGDLLAEIEKEVRSRRYGRDATRLEIVKAAPELVRETLTQGLNIQLPWVYEVNTLLNLGDLMELAFLPYPELRDSDWTPVLPALFEEKAYNDAYGGVDWFNLIQQGDVLVHHPYHSFAGTVERFIAQAAKDPEVLGIKMTLYRTSGDSPIVQSLILAAENGIQVAVLVELKARFDEENNILWARRLEQAGVHVVYGLIGLKTHSKLALVVRREGEGIRRYMHLGTGNYNSKTARIYTDLGILTCRDDLAADVTELFNFLTGYSRQRQYRQLLVAPVNMREEIVRLIRQEADQARLGQPARIFAKMNALADTAIILELYQAAQAGVEIRLLIRGMCTLRPGVPGLSEGIQVVSIIGRFLEHSRVFGFHNGGQENLYIGSADWRTRNLDRRVEALTPVLDGVVKQQLQEIMELMWMDNRQAWDLQPDGTYIQRQPALGEAERGSHALLMQRTLAEATPVV</sequence>
<feature type="domain" description="Polyphosphate kinase C-terminal" evidence="12">
    <location>
        <begin position="529"/>
        <end position="691"/>
    </location>
</feature>
<comment type="catalytic activity">
    <reaction evidence="8 9">
        <text>[phosphate](n) + ATP = [phosphate](n+1) + ADP</text>
        <dbReference type="Rhea" id="RHEA:19573"/>
        <dbReference type="Rhea" id="RHEA-COMP:9859"/>
        <dbReference type="Rhea" id="RHEA-COMP:14280"/>
        <dbReference type="ChEBI" id="CHEBI:16838"/>
        <dbReference type="ChEBI" id="CHEBI:30616"/>
        <dbReference type="ChEBI" id="CHEBI:456216"/>
        <dbReference type="EC" id="2.7.4.1"/>
    </reaction>
</comment>
<evidence type="ECO:0000256" key="7">
    <source>
        <dbReference type="ARBA" id="ARBA00022842"/>
    </source>
</evidence>
<feature type="binding site" evidence="8">
    <location>
        <position position="590"/>
    </location>
    <ligand>
        <name>ATP</name>
        <dbReference type="ChEBI" id="CHEBI:30616"/>
    </ligand>
</feature>
<evidence type="ECO:0000313" key="15">
    <source>
        <dbReference type="Proteomes" id="UP000180235"/>
    </source>
</evidence>
<dbReference type="InterPro" id="IPR025198">
    <property type="entry name" value="PPK_N_dom"/>
</dbReference>
<dbReference type="Gene3D" id="1.20.58.310">
    <property type="entry name" value="Polyphosphate kinase N-terminal domain"/>
    <property type="match status" value="1"/>
</dbReference>
<feature type="binding site" evidence="8">
    <location>
        <position position="53"/>
    </location>
    <ligand>
        <name>ATP</name>
        <dbReference type="ChEBI" id="CHEBI:30616"/>
    </ligand>
</feature>
<dbReference type="GO" id="GO:0008976">
    <property type="term" value="F:polyphosphate kinase activity"/>
    <property type="evidence" value="ECO:0007669"/>
    <property type="project" value="UniProtKB-UniRule"/>
</dbReference>
<feature type="binding site" evidence="8">
    <location>
        <position position="431"/>
    </location>
    <ligand>
        <name>Mg(2+)</name>
        <dbReference type="ChEBI" id="CHEBI:18420"/>
    </ligand>
</feature>
<dbReference type="STRING" id="1188229.GlitD10_2590"/>
<feature type="binding site" evidence="8">
    <location>
        <position position="618"/>
    </location>
    <ligand>
        <name>ATP</name>
        <dbReference type="ChEBI" id="CHEBI:30616"/>
    </ligand>
</feature>
<keyword evidence="7 8" id="KW-0460">Magnesium</keyword>
<dbReference type="Proteomes" id="UP000180235">
    <property type="component" value="Chromosome"/>
</dbReference>
<dbReference type="SUPFAM" id="SSF56024">
    <property type="entry name" value="Phospholipase D/nuclease"/>
    <property type="match status" value="2"/>
</dbReference>
<dbReference type="InterPro" id="IPR036830">
    <property type="entry name" value="PP_kinase_middle_dom_sf"/>
</dbReference>
<evidence type="ECO:0000256" key="9">
    <source>
        <dbReference type="RuleBase" id="RU003800"/>
    </source>
</evidence>
<evidence type="ECO:0000256" key="8">
    <source>
        <dbReference type="HAMAP-Rule" id="MF_00347"/>
    </source>
</evidence>